<dbReference type="InterPro" id="IPR013780">
    <property type="entry name" value="Glyco_hydro_b"/>
</dbReference>
<feature type="signal peptide" evidence="4">
    <location>
        <begin position="1"/>
        <end position="23"/>
    </location>
</feature>
<dbReference type="HOGENOM" id="CLU_503381_0_0_6"/>
<evidence type="ECO:0000313" key="6">
    <source>
        <dbReference type="EMBL" id="ADV26963.1"/>
    </source>
</evidence>
<dbReference type="InterPro" id="IPR006047">
    <property type="entry name" value="GH13_cat_dom"/>
</dbReference>
<dbReference type="eggNOG" id="COG0366">
    <property type="taxonomic scope" value="Bacteria"/>
</dbReference>
<dbReference type="Pfam" id="PF00128">
    <property type="entry name" value="Alpha-amylase"/>
    <property type="match status" value="1"/>
</dbReference>
<dbReference type="GO" id="GO:0046872">
    <property type="term" value="F:metal ion binding"/>
    <property type="evidence" value="ECO:0007669"/>
    <property type="project" value="UniProtKB-KW"/>
</dbReference>
<keyword evidence="3 4" id="KW-0732">Signal</keyword>
<dbReference type="Gene3D" id="2.60.40.1180">
    <property type="entry name" value="Golgi alpha-mannosidase II"/>
    <property type="match status" value="1"/>
</dbReference>
<evidence type="ECO:0000256" key="4">
    <source>
        <dbReference type="SAM" id="SignalP"/>
    </source>
</evidence>
<dbReference type="Gene3D" id="3.20.20.80">
    <property type="entry name" value="Glycosidases"/>
    <property type="match status" value="1"/>
</dbReference>
<reference evidence="6 7" key="1">
    <citation type="submission" date="2011-01" db="EMBL/GenBank/DDBJ databases">
        <title>Complete sequence of Pseudoxanthomonas suwonensis 11-1.</title>
        <authorList>
            <consortium name="US DOE Joint Genome Institute"/>
            <person name="Lucas S."/>
            <person name="Copeland A."/>
            <person name="Lapidus A."/>
            <person name="Cheng J.-F."/>
            <person name="Goodwin L."/>
            <person name="Pitluck S."/>
            <person name="Teshima H."/>
            <person name="Detter J.C."/>
            <person name="Han C."/>
            <person name="Tapia R."/>
            <person name="Land M."/>
            <person name="Hauser L."/>
            <person name="Kyrpides N."/>
            <person name="Ivanova N."/>
            <person name="Ovchinnikova G."/>
            <person name="Siebers A.K."/>
            <person name="Allgaier M."/>
            <person name="Thelen M.P."/>
            <person name="Hugenholtz P."/>
            <person name="Gladden J."/>
            <person name="Woyke T."/>
        </authorList>
    </citation>
    <scope>NUCLEOTIDE SEQUENCE [LARGE SCALE GENOMIC DNA]</scope>
    <source>
        <strain evidence="7">11-1</strain>
    </source>
</reference>
<dbReference type="CDD" id="cd11339">
    <property type="entry name" value="AmyAc_bac_CMD_like_2"/>
    <property type="match status" value="1"/>
</dbReference>
<keyword evidence="7" id="KW-1185">Reference proteome</keyword>
<dbReference type="Proteomes" id="UP000008632">
    <property type="component" value="Chromosome"/>
</dbReference>
<evidence type="ECO:0000256" key="1">
    <source>
        <dbReference type="ARBA" id="ARBA00001913"/>
    </source>
</evidence>
<dbReference type="KEGG" id="psu:Psesu_1113"/>
<dbReference type="PANTHER" id="PTHR10357">
    <property type="entry name" value="ALPHA-AMYLASE FAMILY MEMBER"/>
    <property type="match status" value="1"/>
</dbReference>
<dbReference type="GO" id="GO:0005975">
    <property type="term" value="P:carbohydrate metabolic process"/>
    <property type="evidence" value="ECO:0007669"/>
    <property type="project" value="InterPro"/>
</dbReference>
<dbReference type="EMBL" id="CP002446">
    <property type="protein sequence ID" value="ADV26963.1"/>
    <property type="molecule type" value="Genomic_DNA"/>
</dbReference>
<evidence type="ECO:0000256" key="3">
    <source>
        <dbReference type="ARBA" id="ARBA00022729"/>
    </source>
</evidence>
<evidence type="ECO:0000256" key="2">
    <source>
        <dbReference type="ARBA" id="ARBA00022723"/>
    </source>
</evidence>
<feature type="chain" id="PRO_5003215006" evidence="4">
    <location>
        <begin position="24"/>
        <end position="551"/>
    </location>
</feature>
<dbReference type="RefSeq" id="WP_013534793.1">
    <property type="nucleotide sequence ID" value="NC_014924.1"/>
</dbReference>
<dbReference type="SMART" id="SM00642">
    <property type="entry name" value="Aamy"/>
    <property type="match status" value="1"/>
</dbReference>
<dbReference type="SUPFAM" id="SSF51011">
    <property type="entry name" value="Glycosyl hydrolase domain"/>
    <property type="match status" value="1"/>
</dbReference>
<dbReference type="OrthoDB" id="9805159at2"/>
<proteinExistence type="predicted"/>
<organism evidence="6 7">
    <name type="scientific">Pseudoxanthomonas suwonensis (strain 11-1)</name>
    <dbReference type="NCBI Taxonomy" id="743721"/>
    <lineage>
        <taxon>Bacteria</taxon>
        <taxon>Pseudomonadati</taxon>
        <taxon>Pseudomonadota</taxon>
        <taxon>Gammaproteobacteria</taxon>
        <taxon>Lysobacterales</taxon>
        <taxon>Lysobacteraceae</taxon>
        <taxon>Pseudoxanthomonas</taxon>
    </lineage>
</organism>
<comment type="cofactor">
    <cofactor evidence="1">
        <name>Ca(2+)</name>
        <dbReference type="ChEBI" id="CHEBI:29108"/>
    </cofactor>
</comment>
<gene>
    <name evidence="6" type="ordered locus">Psesu_1113</name>
</gene>
<dbReference type="STRING" id="743721.Psesu_1113"/>
<evidence type="ECO:0000313" key="7">
    <source>
        <dbReference type="Proteomes" id="UP000008632"/>
    </source>
</evidence>
<dbReference type="PANTHER" id="PTHR10357:SF215">
    <property type="entry name" value="ALPHA-AMYLASE 1"/>
    <property type="match status" value="1"/>
</dbReference>
<evidence type="ECO:0000259" key="5">
    <source>
        <dbReference type="SMART" id="SM00642"/>
    </source>
</evidence>
<feature type="domain" description="Glycosyl hydrolase family 13 catalytic" evidence="5">
    <location>
        <begin position="40"/>
        <end position="442"/>
    </location>
</feature>
<keyword evidence="2" id="KW-0479">Metal-binding</keyword>
<accession>E6WS14</accession>
<sequence length="551" mass="60514">MSRVLRKSLLGAALALAAAPAFAQSIYGTREPFASEAVYFVLTDRFVNGDPANDHRDQGGEHHTFDRPLEPCDGVVGNVGYLGGDFRGLLDNAGYIADMGFTAVWITPIVDNPDQAFTGGDPITCDGFLTDQGKTGFHGYWGVNFYRLDEHLPSADLDFAGLTAGLRGHGLKTVLDIVANHGSPAWTMPVAQPQFGQIFDAEGRLVADHQNLEPEQLDPAGNPLHAFYNARRDLAQLSDLAADNPAVMDYLVGAYLKWIGQGVDALRIDTIRHQPLPFWKAFTDRIRAEYPGMFMFGESFDYEAAGIAEFTKPENGGVSVLDFPMKKAMDEVFSRQAIGGFERLAQALYLEDGPYANPYDLATFYDNHDMPRMDASDEGFIDAHNWLFTARGIPVVYYGSEIAFMAGQGEHGGNRAYFGSERIESAPAHPVYQQLRRIANLRKASPALQRGVQLNVEMEGDSAVFYRVYEDAGQAQTALVLLNKGDRARTTTVSRMLQRGQWRDGFSGETVRVGGKLKVEVPAHGVRVFLFDGPVTRTDLRAAALRATPAQ</sequence>
<dbReference type="SUPFAM" id="SSF51445">
    <property type="entry name" value="(Trans)glycosidases"/>
    <property type="match status" value="1"/>
</dbReference>
<name>E6WS14_PSEUU</name>
<protein>
    <submittedName>
        <fullName evidence="6">Alpha amylase catalytic region</fullName>
    </submittedName>
</protein>
<dbReference type="InterPro" id="IPR017853">
    <property type="entry name" value="GH"/>
</dbReference>
<dbReference type="AlphaFoldDB" id="E6WS14"/>